<evidence type="ECO:0000313" key="2">
    <source>
        <dbReference type="EMBL" id="GGQ64851.1"/>
    </source>
</evidence>
<evidence type="ECO:0000256" key="1">
    <source>
        <dbReference type="SAM" id="MobiDB-lite"/>
    </source>
</evidence>
<dbReference type="Proteomes" id="UP000620156">
    <property type="component" value="Unassembled WGS sequence"/>
</dbReference>
<proteinExistence type="predicted"/>
<dbReference type="AlphaFoldDB" id="A0A918ETA2"/>
<evidence type="ECO:0000313" key="3">
    <source>
        <dbReference type="Proteomes" id="UP000620156"/>
    </source>
</evidence>
<feature type="compositionally biased region" description="Basic and acidic residues" evidence="1">
    <location>
        <begin position="47"/>
        <end position="58"/>
    </location>
</feature>
<protein>
    <recommendedName>
        <fullName evidence="4">NERD domain-containing protein</fullName>
    </recommendedName>
</protein>
<organism evidence="2 3">
    <name type="scientific">Streptomyces ruber</name>
    <dbReference type="NCBI Taxonomy" id="83378"/>
    <lineage>
        <taxon>Bacteria</taxon>
        <taxon>Bacillati</taxon>
        <taxon>Actinomycetota</taxon>
        <taxon>Actinomycetes</taxon>
        <taxon>Kitasatosporales</taxon>
        <taxon>Streptomycetaceae</taxon>
        <taxon>Streptomyces</taxon>
    </lineage>
</organism>
<feature type="compositionally biased region" description="Polar residues" evidence="1">
    <location>
        <begin position="22"/>
        <end position="41"/>
    </location>
</feature>
<accession>A0A918ETA2</accession>
<feature type="region of interest" description="Disordered" evidence="1">
    <location>
        <begin position="22"/>
        <end position="64"/>
    </location>
</feature>
<comment type="caution">
    <text evidence="2">The sequence shown here is derived from an EMBL/GenBank/DDBJ whole genome shotgun (WGS) entry which is preliminary data.</text>
</comment>
<dbReference type="EMBL" id="BMQK01000008">
    <property type="protein sequence ID" value="GGQ64851.1"/>
    <property type="molecule type" value="Genomic_DNA"/>
</dbReference>
<keyword evidence="3" id="KW-1185">Reference proteome</keyword>
<evidence type="ECO:0008006" key="4">
    <source>
        <dbReference type="Google" id="ProtNLM"/>
    </source>
</evidence>
<sequence>MIAPGGIHLIELKDWHGSVESRNGTWLQTQPNGRQIPQSRSAGGLWNERDAADGEDMRTVSTDTAVTTTSAVRLNAATITQYLASQPGLGGGQAPGRAVACRAVLGRPGRVAVG</sequence>
<reference evidence="2" key="1">
    <citation type="journal article" date="2014" name="Int. J. Syst. Evol. Microbiol.">
        <title>Complete genome sequence of Corynebacterium casei LMG S-19264T (=DSM 44701T), isolated from a smear-ripened cheese.</title>
        <authorList>
            <consortium name="US DOE Joint Genome Institute (JGI-PGF)"/>
            <person name="Walter F."/>
            <person name="Albersmeier A."/>
            <person name="Kalinowski J."/>
            <person name="Ruckert C."/>
        </authorList>
    </citation>
    <scope>NUCLEOTIDE SEQUENCE</scope>
    <source>
        <strain evidence="2">JCM 3131</strain>
    </source>
</reference>
<gene>
    <name evidence="2" type="ORF">GCM10010145_38380</name>
</gene>
<name>A0A918ETA2_9ACTN</name>
<reference evidence="2" key="2">
    <citation type="submission" date="2020-09" db="EMBL/GenBank/DDBJ databases">
        <authorList>
            <person name="Sun Q."/>
            <person name="Ohkuma M."/>
        </authorList>
    </citation>
    <scope>NUCLEOTIDE SEQUENCE</scope>
    <source>
        <strain evidence="2">JCM 3131</strain>
    </source>
</reference>